<dbReference type="SUPFAM" id="SSF50993">
    <property type="entry name" value="Peptidase/esterase 'gauge' domain"/>
    <property type="match status" value="1"/>
</dbReference>
<evidence type="ECO:0000259" key="6">
    <source>
        <dbReference type="Pfam" id="PF00326"/>
    </source>
</evidence>
<evidence type="ECO:0000256" key="1">
    <source>
        <dbReference type="ARBA" id="ARBA00005228"/>
    </source>
</evidence>
<sequence>MQTPPTAKRIDSTREHHGDTVNDPYAWLKDPQDPETVAYLEAENAYTQERTEHLAGLRERLFTEIKDRTKETDLSVPTRKDGWWYYSRTEEGKQYRIHCRVAANGDTPPELPQDSSALPGEQVLLDGNALAEGHDFFSIGVFDISCDGNLLAYATDYAGNERFTLRFKDLTTGEDLSDVVEGVFYGGAWAASGDYFFYTTVDDAWRPHKVWRHQLGSGEDGVLVYEETDERFGTGIELSRSQEYLFCESHSKVTSEIRFLRADDPTGEFQVMGPGRRQGVEVSADHQGDRFVVLHNHGAENFTLGWTPVADTSQFNVLLEHRADTRLESVSAFADHLVVGLRRDGLSGLRILPTDGEARDVAFDEPIYSVHPDSNPEYDTSMLRLSYQSMVTPESVYDYDTATGELHLRKRKDVLGDYSPDDYVQHRDWATAADGTRVPISIVHRKGVERDGNAPCLLYGYGSYEHSIDPYFSIARLSLVDRGVVFALAHVRGGGEMGRAWYDNGKMLSKKNSFTDFVDCAEHLVEAKWSAPDRLVARGGSAGGLLMGAMLNLAPHRFAGVCAEVPFVDALNTILDPTMPLTVIEWDEWGDPLHNADVYEYMKSYSPYENIANTEYPPILAVTSLNDTRVGFHEPAKWIARLRHEAKGGPFLLKTEMEAGHGGRSGRYDAWKEEAFSLAWMLDQMGLAKA</sequence>
<gene>
    <name evidence="8" type="ordered locus">Snas_1051</name>
</gene>
<accession>D3QA49</accession>
<dbReference type="GO" id="GO:0006508">
    <property type="term" value="P:proteolysis"/>
    <property type="evidence" value="ECO:0007669"/>
    <property type="project" value="UniProtKB-KW"/>
</dbReference>
<dbReference type="PANTHER" id="PTHR11757:SF19">
    <property type="entry name" value="PROLYL ENDOPEPTIDASE-LIKE"/>
    <property type="match status" value="1"/>
</dbReference>
<evidence type="ECO:0000256" key="2">
    <source>
        <dbReference type="ARBA" id="ARBA00022670"/>
    </source>
</evidence>
<keyword evidence="3 8" id="KW-0378">Hydrolase</keyword>
<feature type="compositionally biased region" description="Basic and acidic residues" evidence="5">
    <location>
        <begin position="8"/>
        <end position="20"/>
    </location>
</feature>
<dbReference type="EC" id="3.4.21.83" evidence="8"/>
<dbReference type="InterPro" id="IPR029058">
    <property type="entry name" value="AB_hydrolase_fold"/>
</dbReference>
<feature type="domain" description="Peptidase S9 prolyl oligopeptidase catalytic" evidence="6">
    <location>
        <begin position="471"/>
        <end position="686"/>
    </location>
</feature>
<evidence type="ECO:0000256" key="4">
    <source>
        <dbReference type="ARBA" id="ARBA00022825"/>
    </source>
</evidence>
<dbReference type="eggNOG" id="COG1770">
    <property type="taxonomic scope" value="Bacteria"/>
</dbReference>
<dbReference type="KEGG" id="sna:Snas_1051"/>
<dbReference type="SUPFAM" id="SSF53474">
    <property type="entry name" value="alpha/beta-Hydrolases"/>
    <property type="match status" value="1"/>
</dbReference>
<dbReference type="OrthoDB" id="9801421at2"/>
<feature type="region of interest" description="Disordered" evidence="5">
    <location>
        <begin position="1"/>
        <end position="22"/>
    </location>
</feature>
<dbReference type="Proteomes" id="UP000000844">
    <property type="component" value="Chromosome"/>
</dbReference>
<dbReference type="Pfam" id="PF02897">
    <property type="entry name" value="Peptidase_S9_N"/>
    <property type="match status" value="1"/>
</dbReference>
<dbReference type="Gene3D" id="2.130.10.120">
    <property type="entry name" value="Prolyl oligopeptidase, N-terminal domain"/>
    <property type="match status" value="1"/>
</dbReference>
<dbReference type="InterPro" id="IPR023302">
    <property type="entry name" value="Pept_S9A_N"/>
</dbReference>
<dbReference type="AlphaFoldDB" id="D3QA49"/>
<dbReference type="STRING" id="446470.Snas_1051"/>
<organism evidence="8 9">
    <name type="scientific">Stackebrandtia nassauensis (strain DSM 44728 / CIP 108903 / NRRL B-16338 / NBRC 102104 / LLR-40K-21)</name>
    <dbReference type="NCBI Taxonomy" id="446470"/>
    <lineage>
        <taxon>Bacteria</taxon>
        <taxon>Bacillati</taxon>
        <taxon>Actinomycetota</taxon>
        <taxon>Actinomycetes</taxon>
        <taxon>Glycomycetales</taxon>
        <taxon>Glycomycetaceae</taxon>
        <taxon>Stackebrandtia</taxon>
    </lineage>
</organism>
<name>D3QA49_STANL</name>
<dbReference type="PANTHER" id="PTHR11757">
    <property type="entry name" value="PROTEASE FAMILY S9A OLIGOPEPTIDASE"/>
    <property type="match status" value="1"/>
</dbReference>
<proteinExistence type="inferred from homology"/>
<dbReference type="HOGENOM" id="CLU_011290_0_2_11"/>
<feature type="domain" description="Peptidase S9A N-terminal" evidence="7">
    <location>
        <begin position="5"/>
        <end position="410"/>
    </location>
</feature>
<dbReference type="EMBL" id="CP001778">
    <property type="protein sequence ID" value="ADD40761.1"/>
    <property type="molecule type" value="Genomic_DNA"/>
</dbReference>
<dbReference type="InterPro" id="IPR002470">
    <property type="entry name" value="Peptidase_S9A"/>
</dbReference>
<dbReference type="MEROPS" id="S09.010"/>
<evidence type="ECO:0000256" key="5">
    <source>
        <dbReference type="SAM" id="MobiDB-lite"/>
    </source>
</evidence>
<evidence type="ECO:0000313" key="8">
    <source>
        <dbReference type="EMBL" id="ADD40761.1"/>
    </source>
</evidence>
<comment type="similarity">
    <text evidence="1">Belongs to the peptidase S9A family.</text>
</comment>
<dbReference type="Gene3D" id="3.40.50.1820">
    <property type="entry name" value="alpha/beta hydrolase"/>
    <property type="match status" value="1"/>
</dbReference>
<evidence type="ECO:0000259" key="7">
    <source>
        <dbReference type="Pfam" id="PF02897"/>
    </source>
</evidence>
<dbReference type="Pfam" id="PF00326">
    <property type="entry name" value="Peptidase_S9"/>
    <property type="match status" value="1"/>
</dbReference>
<dbReference type="RefSeq" id="WP_013016332.1">
    <property type="nucleotide sequence ID" value="NC_013947.1"/>
</dbReference>
<protein>
    <submittedName>
        <fullName evidence="8">Oligopeptidase B</fullName>
        <ecNumber evidence="8">3.4.21.83</ecNumber>
    </submittedName>
</protein>
<evidence type="ECO:0000313" key="9">
    <source>
        <dbReference type="Proteomes" id="UP000000844"/>
    </source>
</evidence>
<keyword evidence="2" id="KW-0645">Protease</keyword>
<dbReference type="InterPro" id="IPR001375">
    <property type="entry name" value="Peptidase_S9_cat"/>
</dbReference>
<dbReference type="GO" id="GO:0004252">
    <property type="term" value="F:serine-type endopeptidase activity"/>
    <property type="evidence" value="ECO:0007669"/>
    <property type="project" value="UniProtKB-EC"/>
</dbReference>
<evidence type="ECO:0000256" key="3">
    <source>
        <dbReference type="ARBA" id="ARBA00022801"/>
    </source>
</evidence>
<reference evidence="8 9" key="1">
    <citation type="journal article" date="2009" name="Stand. Genomic Sci.">
        <title>Complete genome sequence of Stackebrandtia nassauensis type strain (LLR-40K-21).</title>
        <authorList>
            <person name="Munk C."/>
            <person name="Lapidus A."/>
            <person name="Copeland A."/>
            <person name="Jando M."/>
            <person name="Mayilraj S."/>
            <person name="Glavina Del Rio T."/>
            <person name="Nolan M."/>
            <person name="Chen F."/>
            <person name="Lucas S."/>
            <person name="Tice H."/>
            <person name="Cheng J.F."/>
            <person name="Han C."/>
            <person name="Detter J.C."/>
            <person name="Bruce D."/>
            <person name="Goodwin L."/>
            <person name="Chain P."/>
            <person name="Pitluck S."/>
            <person name="Goker M."/>
            <person name="Ovchinikova G."/>
            <person name="Pati A."/>
            <person name="Ivanova N."/>
            <person name="Mavromatis K."/>
            <person name="Chen A."/>
            <person name="Palaniappan K."/>
            <person name="Land M."/>
            <person name="Hauser L."/>
            <person name="Chang Y.J."/>
            <person name="Jeffries C.D."/>
            <person name="Bristow J."/>
            <person name="Eisen J.A."/>
            <person name="Markowitz V."/>
            <person name="Hugenholtz P."/>
            <person name="Kyrpides N.C."/>
            <person name="Klenk H.P."/>
        </authorList>
    </citation>
    <scope>NUCLEOTIDE SEQUENCE [LARGE SCALE GENOMIC DNA]</scope>
    <source>
        <strain evidence="9">DSM 44728 / CIP 108903 / NRRL B-16338 / NBRC 102104 / LLR-40K-21</strain>
    </source>
</reference>
<dbReference type="PRINTS" id="PR00862">
    <property type="entry name" value="PROLIGOPTASE"/>
</dbReference>
<keyword evidence="4" id="KW-0720">Serine protease</keyword>
<keyword evidence="9" id="KW-1185">Reference proteome</keyword>
<dbReference type="InterPro" id="IPR051543">
    <property type="entry name" value="Serine_Peptidase_S9A"/>
</dbReference>